<accession>A0A9X4C7D1</accession>
<evidence type="ECO:0000313" key="2">
    <source>
        <dbReference type="Proteomes" id="UP001148185"/>
    </source>
</evidence>
<comment type="caution">
    <text evidence="1">The sequence shown here is derived from an EMBL/GenBank/DDBJ whole genome shotgun (WGS) entry which is preliminary data.</text>
</comment>
<evidence type="ECO:0000313" key="1">
    <source>
        <dbReference type="EMBL" id="MDD1011651.1"/>
    </source>
</evidence>
<dbReference type="RefSeq" id="WP_050682271.1">
    <property type="nucleotide sequence ID" value="NZ_JAMDHA010000059.1"/>
</dbReference>
<organism evidence="1 2">
    <name type="scientific">Pseudomonas shahriarae</name>
    <dbReference type="NCBI Taxonomy" id="2745512"/>
    <lineage>
        <taxon>Bacteria</taxon>
        <taxon>Pseudomonadati</taxon>
        <taxon>Pseudomonadota</taxon>
        <taxon>Gammaproteobacteria</taxon>
        <taxon>Pseudomonadales</taxon>
        <taxon>Pseudomonadaceae</taxon>
        <taxon>Pseudomonas</taxon>
    </lineage>
</organism>
<gene>
    <name evidence="1" type="ORF">M5G27_29785</name>
</gene>
<dbReference type="AlphaFoldDB" id="A0A9X4C7D1"/>
<keyword evidence="2" id="KW-1185">Reference proteome</keyword>
<name>A0A9X4C7D1_9PSED</name>
<protein>
    <submittedName>
        <fullName evidence="1">Uncharacterized protein</fullName>
    </submittedName>
</protein>
<sequence>MSNTPHETLITIDKVELDLWADIYCKARLASLIDVTLSEFLQRPYEFLKESGQASALDCLENGFFPMMPAQVKISRDIQRAWEGSDKKLRLDRQHLQLVHSSCGKER</sequence>
<dbReference type="EMBL" id="JAMDHA010000059">
    <property type="protein sequence ID" value="MDD1011651.1"/>
    <property type="molecule type" value="Genomic_DNA"/>
</dbReference>
<dbReference type="Proteomes" id="UP001148185">
    <property type="component" value="Unassembled WGS sequence"/>
</dbReference>
<reference evidence="1 2" key="1">
    <citation type="submission" date="2022-05" db="EMBL/GenBank/DDBJ databases">
        <title>Novel Pseudomonas spp. Isolated from a Rainbow Trout Aquaculture Facility.</title>
        <authorList>
            <person name="Testerman T."/>
            <person name="Graf J."/>
        </authorList>
    </citation>
    <scope>NUCLEOTIDE SEQUENCE [LARGE SCALE GENOMIC DNA]</scope>
    <source>
        <strain evidence="1 2">ID1042</strain>
    </source>
</reference>
<proteinExistence type="predicted"/>